<reference evidence="3 4" key="1">
    <citation type="submission" date="2019-09" db="EMBL/GenBank/DDBJ databases">
        <title>Phylogeny of genus Pseudoclavibacter and closely related genus.</title>
        <authorList>
            <person name="Li Y."/>
        </authorList>
    </citation>
    <scope>NUCLEOTIDE SEQUENCE [LARGE SCALE GENOMIC DNA]</scope>
    <source>
        <strain evidence="3 4">JCM 16921</strain>
    </source>
</reference>
<keyword evidence="2" id="KW-0472">Membrane</keyword>
<sequence length="793" mass="83635">MTDRTRPRVDDRTGADDRARRDRIHAAASDRPTGPASAAGPGVRPPGEAAPPGAPSAGLAPARRALGLLLAMLTALAALTTAVTPPPAQAARAVATHAGRYETVHDQVWNGSYRLDDGRIVWCAFDPHHPGPLTGDAEYSEWSATETFLSGNGVMMDQAVTARAAYVLARWGDTTDEREARAVYRVLHEHTGVGFWVPQGRDLTADVADLADWMWAQADRGLGPHRLDDPDLRVHDDGQRATVRLSLPRSAADEPHPGTVTATIDGPAVWEATGTDRLDVDADGEHRLRATGDGQVTVAVSGEVPTGRLLVASPVTPGPQRVVSAGERTPITARATATVRTTFQPVATTRATTWNPATSPAGAGPAPGDRLEDTLDVRADDGVWLADPDTDEPVPATFRVDWYRADRAMPASASVPDGVEHVARTLVTAPGPGTITATSPDPVDRPGWYYPVVSLLHEDQPDQLRARFRADWVSGFHDTDEQTIAPWRPAVSTVTSAIADGMIADTITVTGNDPTATLSVVSELWMADDAPTESGTAGPPADAERLAAVTTAVTGNTTVTTEPVAIPWTRFLERQTWPSLYWVERIERTASTETWTGRHLIAAETVRPQRPTATTTTADRVALGQPVHDRAVVTGDVPSGGAEAVTAELGFSLYRFDDSTDGEAQPVCETPTWRQEPAVTIDGPGTVDSAATTPTVAGTYGWRHHLQVRVPATAEAPERVIPLEDGACGVENETVVVTAHPTPVTETEPEPTGLAATGLPAGAAALVAGAATLLVGGGVTGAIAARRGRRGAR</sequence>
<dbReference type="Proteomes" id="UP000481339">
    <property type="component" value="Unassembled WGS sequence"/>
</dbReference>
<feature type="transmembrane region" description="Helical" evidence="2">
    <location>
        <begin position="761"/>
        <end position="785"/>
    </location>
</feature>
<dbReference type="AlphaFoldDB" id="A0A7C8FSN8"/>
<evidence type="ECO:0000256" key="2">
    <source>
        <dbReference type="SAM" id="Phobius"/>
    </source>
</evidence>
<organism evidence="3 4">
    <name type="scientific">Pseudoclavibacter caeni</name>
    <dbReference type="NCBI Taxonomy" id="908846"/>
    <lineage>
        <taxon>Bacteria</taxon>
        <taxon>Bacillati</taxon>
        <taxon>Actinomycetota</taxon>
        <taxon>Actinomycetes</taxon>
        <taxon>Micrococcales</taxon>
        <taxon>Microbacteriaceae</taxon>
        <taxon>Pseudoclavibacter</taxon>
    </lineage>
</organism>
<accession>A0A7C8FSN8</accession>
<feature type="compositionally biased region" description="Basic and acidic residues" evidence="1">
    <location>
        <begin position="1"/>
        <end position="20"/>
    </location>
</feature>
<dbReference type="OrthoDB" id="3242564at2"/>
<evidence type="ECO:0000256" key="1">
    <source>
        <dbReference type="SAM" id="MobiDB-lite"/>
    </source>
</evidence>
<keyword evidence="2" id="KW-1133">Transmembrane helix</keyword>
<evidence type="ECO:0000313" key="3">
    <source>
        <dbReference type="EMBL" id="KAB1631993.1"/>
    </source>
</evidence>
<dbReference type="EMBL" id="WBKA01000004">
    <property type="protein sequence ID" value="KAB1631993.1"/>
    <property type="molecule type" value="Genomic_DNA"/>
</dbReference>
<protein>
    <recommendedName>
        <fullName evidence="5">Thioester domain-containing protein</fullName>
    </recommendedName>
</protein>
<proteinExistence type="predicted"/>
<keyword evidence="2" id="KW-0812">Transmembrane</keyword>
<feature type="transmembrane region" description="Helical" evidence="2">
    <location>
        <begin position="65"/>
        <end position="83"/>
    </location>
</feature>
<evidence type="ECO:0000313" key="4">
    <source>
        <dbReference type="Proteomes" id="UP000481339"/>
    </source>
</evidence>
<gene>
    <name evidence="3" type="ORF">F8O02_06690</name>
</gene>
<dbReference type="RefSeq" id="WP_158036462.1">
    <property type="nucleotide sequence ID" value="NZ_BAAAZV010000020.1"/>
</dbReference>
<name>A0A7C8FSN8_9MICO</name>
<comment type="caution">
    <text evidence="3">The sequence shown here is derived from an EMBL/GenBank/DDBJ whole genome shotgun (WGS) entry which is preliminary data.</text>
</comment>
<feature type="compositionally biased region" description="Low complexity" evidence="1">
    <location>
        <begin position="38"/>
        <end position="47"/>
    </location>
</feature>
<evidence type="ECO:0008006" key="5">
    <source>
        <dbReference type="Google" id="ProtNLM"/>
    </source>
</evidence>
<feature type="region of interest" description="Disordered" evidence="1">
    <location>
        <begin position="1"/>
        <end position="57"/>
    </location>
</feature>
<keyword evidence="4" id="KW-1185">Reference proteome</keyword>